<name>A0A7X0NJC5_9GAMM</name>
<dbReference type="Gene3D" id="1.25.40.10">
    <property type="entry name" value="Tetratricopeptide repeat domain"/>
    <property type="match status" value="1"/>
</dbReference>
<dbReference type="AlphaFoldDB" id="A0A7X0NJC5"/>
<dbReference type="Pfam" id="PF14559">
    <property type="entry name" value="TPR_19"/>
    <property type="match status" value="2"/>
</dbReference>
<dbReference type="Proteomes" id="UP000537141">
    <property type="component" value="Unassembled WGS sequence"/>
</dbReference>
<organism evidence="4 5">
    <name type="scientific">Thalassotalea piscium</name>
    <dbReference type="NCBI Taxonomy" id="1230533"/>
    <lineage>
        <taxon>Bacteria</taxon>
        <taxon>Pseudomonadati</taxon>
        <taxon>Pseudomonadota</taxon>
        <taxon>Gammaproteobacteria</taxon>
        <taxon>Alteromonadales</taxon>
        <taxon>Colwelliaceae</taxon>
        <taxon>Thalassotalea</taxon>
    </lineage>
</organism>
<dbReference type="InterPro" id="IPR019734">
    <property type="entry name" value="TPR_rpt"/>
</dbReference>
<reference evidence="4 5" key="1">
    <citation type="submission" date="2020-08" db="EMBL/GenBank/DDBJ databases">
        <title>Genomic Encyclopedia of Type Strains, Phase IV (KMG-IV): sequencing the most valuable type-strain genomes for metagenomic binning, comparative biology and taxonomic classification.</title>
        <authorList>
            <person name="Goeker M."/>
        </authorList>
    </citation>
    <scope>NUCLEOTIDE SEQUENCE [LARGE SCALE GENOMIC DNA]</scope>
    <source>
        <strain evidence="4 5">DSM 26287</strain>
    </source>
</reference>
<dbReference type="EMBL" id="JACHHU010000030">
    <property type="protein sequence ID" value="MBB6544466.1"/>
    <property type="molecule type" value="Genomic_DNA"/>
</dbReference>
<keyword evidence="5" id="KW-1185">Reference proteome</keyword>
<feature type="repeat" description="TPR" evidence="2">
    <location>
        <begin position="188"/>
        <end position="221"/>
    </location>
</feature>
<proteinExistence type="predicted"/>
<dbReference type="RefSeq" id="WP_184425612.1">
    <property type="nucleotide sequence ID" value="NZ_AP027362.1"/>
</dbReference>
<evidence type="ECO:0000256" key="1">
    <source>
        <dbReference type="ARBA" id="ARBA00022679"/>
    </source>
</evidence>
<feature type="repeat" description="TPR" evidence="2">
    <location>
        <begin position="120"/>
        <end position="153"/>
    </location>
</feature>
<accession>A0A7X0NJC5</accession>
<dbReference type="PROSITE" id="PS50293">
    <property type="entry name" value="TPR_REGION"/>
    <property type="match status" value="1"/>
</dbReference>
<dbReference type="InterPro" id="IPR027417">
    <property type="entry name" value="P-loop_NTPase"/>
</dbReference>
<dbReference type="PANTHER" id="PTHR12788:SF10">
    <property type="entry name" value="PROTEIN-TYROSINE SULFOTRANSFERASE"/>
    <property type="match status" value="1"/>
</dbReference>
<dbReference type="InterPro" id="IPR026634">
    <property type="entry name" value="TPST-like"/>
</dbReference>
<evidence type="ECO:0000256" key="3">
    <source>
        <dbReference type="SAM" id="MobiDB-lite"/>
    </source>
</evidence>
<dbReference type="SUPFAM" id="SSF52540">
    <property type="entry name" value="P-loop containing nucleoside triphosphate hydrolases"/>
    <property type="match status" value="1"/>
</dbReference>
<keyword evidence="2" id="KW-0802">TPR repeat</keyword>
<dbReference type="Gene3D" id="3.40.50.300">
    <property type="entry name" value="P-loop containing nucleotide triphosphate hydrolases"/>
    <property type="match status" value="1"/>
</dbReference>
<sequence>MTSKINKSQVHPAISSNQQQRFSSAEQAFTKQDFQTAESLYRQLIQENVQVPKIYTQLAMLCAMSNRIAEAKSLWTYALTIAPAFVDALLGLGDICKYEKNFIKAADYYKKVIAGNPQHALAYLNLSYCYKQIGKLNDSITACEKALAIAPNYIQAKEFLGQVLITKGDLTQAKQVLNSVLSENSKSVKALYALGNLLKSQGDFEQARECYQQIFSIQPEFSQAHFTYSVIHKYVDKNDPHVRLMQSQYQKPNINLDNKIQLCFALAKAFEDIQDYETAFKFLDEGNSLRFGGYNYHIDSDDLFIKNIIKIFNKEAISAINIETESSEIPIFIVGMPRSGTSLVEKILATHTKVHGAGELEYFFELGTSGLLSETSDFLFLPLNNYAKKTLQDIGKVYIEKIKSLTKEESYITDKLPFNMLLVGLIKLVLPNAKIIHCVRDAKDNCVSIYKKNFTTDNYRFAYNLKALGQFHRLYTELMAHWHLTFPGEIYDVHYESLISNPEIEIRKLIKACGLEWQEECLNFHKSKAVVTTASAYQVRQPIYNSSVGLWQKYESFLSPLLNELDKS</sequence>
<evidence type="ECO:0000313" key="4">
    <source>
        <dbReference type="EMBL" id="MBB6544466.1"/>
    </source>
</evidence>
<feature type="repeat" description="TPR" evidence="2">
    <location>
        <begin position="86"/>
        <end position="119"/>
    </location>
</feature>
<dbReference type="GO" id="GO:0008476">
    <property type="term" value="F:protein-tyrosine sulfotransferase activity"/>
    <property type="evidence" value="ECO:0007669"/>
    <property type="project" value="InterPro"/>
</dbReference>
<protein>
    <submittedName>
        <fullName evidence="4">Tetratricopeptide (TPR) repeat protein</fullName>
    </submittedName>
</protein>
<dbReference type="PANTHER" id="PTHR12788">
    <property type="entry name" value="PROTEIN-TYROSINE SULFOTRANSFERASE 2"/>
    <property type="match status" value="1"/>
</dbReference>
<comment type="caution">
    <text evidence="4">The sequence shown here is derived from an EMBL/GenBank/DDBJ whole genome shotgun (WGS) entry which is preliminary data.</text>
</comment>
<dbReference type="InterPro" id="IPR011990">
    <property type="entry name" value="TPR-like_helical_dom_sf"/>
</dbReference>
<evidence type="ECO:0000313" key="5">
    <source>
        <dbReference type="Proteomes" id="UP000537141"/>
    </source>
</evidence>
<dbReference type="Pfam" id="PF13469">
    <property type="entry name" value="Sulfotransfer_3"/>
    <property type="match status" value="1"/>
</dbReference>
<evidence type="ECO:0000256" key="2">
    <source>
        <dbReference type="PROSITE-ProRule" id="PRU00339"/>
    </source>
</evidence>
<keyword evidence="1" id="KW-0808">Transferase</keyword>
<gene>
    <name evidence="4" type="ORF">HNQ55_002999</name>
</gene>
<dbReference type="PROSITE" id="PS50005">
    <property type="entry name" value="TPR"/>
    <property type="match status" value="3"/>
</dbReference>
<dbReference type="SUPFAM" id="SSF48452">
    <property type="entry name" value="TPR-like"/>
    <property type="match status" value="2"/>
</dbReference>
<feature type="region of interest" description="Disordered" evidence="3">
    <location>
        <begin position="1"/>
        <end position="20"/>
    </location>
</feature>
<dbReference type="SMART" id="SM00028">
    <property type="entry name" value="TPR"/>
    <property type="match status" value="5"/>
</dbReference>